<dbReference type="InterPro" id="IPR025383">
    <property type="entry name" value="MrpA_C/MbhD"/>
</dbReference>
<comment type="subcellular location">
    <subcellularLocation>
        <location evidence="1">Cell membrane</location>
        <topology evidence="1">Multi-pass membrane protein</topology>
    </subcellularLocation>
</comment>
<keyword evidence="4 6" id="KW-1133">Transmembrane helix</keyword>
<proteinExistence type="predicted"/>
<evidence type="ECO:0000256" key="5">
    <source>
        <dbReference type="ARBA" id="ARBA00023136"/>
    </source>
</evidence>
<keyword evidence="9" id="KW-1185">Reference proteome</keyword>
<feature type="transmembrane region" description="Helical" evidence="6">
    <location>
        <begin position="32"/>
        <end position="49"/>
    </location>
</feature>
<dbReference type="Proteomes" id="UP001299068">
    <property type="component" value="Unassembled WGS sequence"/>
</dbReference>
<protein>
    <submittedName>
        <fullName evidence="8">DUF4040 domain-containing protein</fullName>
    </submittedName>
</protein>
<feature type="transmembrane region" description="Helical" evidence="6">
    <location>
        <begin position="55"/>
        <end position="74"/>
    </location>
</feature>
<evidence type="ECO:0000256" key="2">
    <source>
        <dbReference type="ARBA" id="ARBA00022475"/>
    </source>
</evidence>
<gene>
    <name evidence="8" type="ORF">K5V21_11935</name>
</gene>
<evidence type="ECO:0000256" key="3">
    <source>
        <dbReference type="ARBA" id="ARBA00022692"/>
    </source>
</evidence>
<organism evidence="8 9">
    <name type="scientific">Clostridium sardiniense</name>
    <name type="common">Clostridium absonum</name>
    <dbReference type="NCBI Taxonomy" id="29369"/>
    <lineage>
        <taxon>Bacteria</taxon>
        <taxon>Bacillati</taxon>
        <taxon>Bacillota</taxon>
        <taxon>Clostridia</taxon>
        <taxon>Eubacteriales</taxon>
        <taxon>Clostridiaceae</taxon>
        <taxon>Clostridium</taxon>
    </lineage>
</organism>
<evidence type="ECO:0000256" key="6">
    <source>
        <dbReference type="SAM" id="Phobius"/>
    </source>
</evidence>
<keyword evidence="2" id="KW-1003">Cell membrane</keyword>
<keyword evidence="3 6" id="KW-0812">Transmembrane</keyword>
<evidence type="ECO:0000259" key="7">
    <source>
        <dbReference type="Pfam" id="PF13244"/>
    </source>
</evidence>
<feature type="transmembrane region" description="Helical" evidence="6">
    <location>
        <begin position="6"/>
        <end position="25"/>
    </location>
</feature>
<dbReference type="EMBL" id="JAIKTU010000009">
    <property type="protein sequence ID" value="MBY0756154.1"/>
    <property type="molecule type" value="Genomic_DNA"/>
</dbReference>
<comment type="caution">
    <text evidence="8">The sequence shown here is derived from an EMBL/GenBank/DDBJ whole genome shotgun (WGS) entry which is preliminary data.</text>
</comment>
<evidence type="ECO:0000313" key="9">
    <source>
        <dbReference type="Proteomes" id="UP001299068"/>
    </source>
</evidence>
<evidence type="ECO:0000256" key="1">
    <source>
        <dbReference type="ARBA" id="ARBA00004651"/>
    </source>
</evidence>
<evidence type="ECO:0000313" key="8">
    <source>
        <dbReference type="EMBL" id="MBY0756154.1"/>
    </source>
</evidence>
<accession>A0ABS7KZG3</accession>
<evidence type="ECO:0000256" key="4">
    <source>
        <dbReference type="ARBA" id="ARBA00022989"/>
    </source>
</evidence>
<reference evidence="8 9" key="1">
    <citation type="journal article" date="2021" name="Cell Host Microbe">
        <title>in vivo commensal control of Clostridioides difficile virulence.</title>
        <authorList>
            <person name="Girinathan B.P."/>
            <person name="Dibenedetto N."/>
            <person name="Worley J.N."/>
            <person name="Peltier J."/>
            <person name="Arrieta-Ortiz M.L."/>
            <person name="Rupa Christinal Immanuel S."/>
            <person name="Lavin R."/>
            <person name="Delaney M.L."/>
            <person name="Cummins C."/>
            <person name="Hoffmann M."/>
            <person name="Luo Y."/>
            <person name="Gonzalez-Escalona N."/>
            <person name="Allard M."/>
            <person name="Onderdonk A.B."/>
            <person name="Gerber G.K."/>
            <person name="Sonenshein A.L."/>
            <person name="Baliga N."/>
            <person name="Dupuy B."/>
            <person name="Bry L."/>
        </authorList>
    </citation>
    <scope>NUCLEOTIDE SEQUENCE [LARGE SCALE GENOMIC DNA]</scope>
    <source>
        <strain evidence="8 9">DSM 599</strain>
    </source>
</reference>
<feature type="domain" description="MrpA C-terminal/MbhD" evidence="7">
    <location>
        <begin position="14"/>
        <end position="78"/>
    </location>
</feature>
<dbReference type="RefSeq" id="WP_221861434.1">
    <property type="nucleotide sequence ID" value="NZ_JAIKTU010000009.1"/>
</dbReference>
<keyword evidence="5 6" id="KW-0472">Membrane</keyword>
<name>A0ABS7KZG3_CLOSR</name>
<dbReference type="Pfam" id="PF13244">
    <property type="entry name" value="MbhD"/>
    <property type="match status" value="1"/>
</dbReference>
<sequence length="83" mass="8916">MNWFSLLNFIIMIGIIIAGIVVYLLDDLLPCIIAMAVLGAFMALEFLILGAPDVAIAEGAVGAVITPLIFIVTLKKVRGEEKK</sequence>